<dbReference type="InterPro" id="IPR053140">
    <property type="entry name" value="GDSL_Rv0518-like"/>
</dbReference>
<dbReference type="PANTHER" id="PTHR43784">
    <property type="entry name" value="GDSL-LIKE LIPASE/ACYLHYDROLASE, PUTATIVE (AFU_ORTHOLOGUE AFUA_2G00820)-RELATED"/>
    <property type="match status" value="1"/>
</dbReference>
<dbReference type="CDD" id="cd01830">
    <property type="entry name" value="XynE_like"/>
    <property type="match status" value="1"/>
</dbReference>
<gene>
    <name evidence="3" type="ORF">CS053_17650</name>
</gene>
<dbReference type="KEGG" id="rgl:CS053_17650"/>
<reference evidence="3 4" key="1">
    <citation type="submission" date="2019-08" db="EMBL/GenBank/DDBJ databases">
        <title>Complete genome sequence of Rhodanobacter glycinis strain T01E-68 isolated from tomato root.</title>
        <authorList>
            <person name="Weon H.-Y."/>
            <person name="Lee S.A."/>
        </authorList>
    </citation>
    <scope>NUCLEOTIDE SEQUENCE [LARGE SCALE GENOMIC DNA]</scope>
    <source>
        <strain evidence="3 4">T01E-68</strain>
    </source>
</reference>
<evidence type="ECO:0000313" key="4">
    <source>
        <dbReference type="Proteomes" id="UP000321807"/>
    </source>
</evidence>
<protein>
    <submittedName>
        <fullName evidence="3">SGNH/GDSL hydrolase family protein</fullName>
    </submittedName>
</protein>
<dbReference type="AlphaFoldDB" id="A0A5B9E343"/>
<feature type="signal peptide" evidence="1">
    <location>
        <begin position="1"/>
        <end position="33"/>
    </location>
</feature>
<name>A0A5B9E343_9GAMM</name>
<proteinExistence type="predicted"/>
<dbReference type="SUPFAM" id="SSF52266">
    <property type="entry name" value="SGNH hydrolase"/>
    <property type="match status" value="1"/>
</dbReference>
<evidence type="ECO:0000313" key="3">
    <source>
        <dbReference type="EMBL" id="QEE26129.1"/>
    </source>
</evidence>
<accession>A0A5B9E343</accession>
<dbReference type="Gene3D" id="3.40.50.1110">
    <property type="entry name" value="SGNH hydrolase"/>
    <property type="match status" value="1"/>
</dbReference>
<dbReference type="Pfam" id="PF13472">
    <property type="entry name" value="Lipase_GDSL_2"/>
    <property type="match status" value="1"/>
</dbReference>
<dbReference type="InterPro" id="IPR036514">
    <property type="entry name" value="SGNH_hydro_sf"/>
</dbReference>
<dbReference type="Proteomes" id="UP000321807">
    <property type="component" value="Chromosome"/>
</dbReference>
<evidence type="ECO:0000256" key="1">
    <source>
        <dbReference type="SAM" id="SignalP"/>
    </source>
</evidence>
<evidence type="ECO:0000259" key="2">
    <source>
        <dbReference type="Pfam" id="PF13472"/>
    </source>
</evidence>
<dbReference type="PANTHER" id="PTHR43784:SF2">
    <property type="entry name" value="GDSL-LIKE LIPASE_ACYLHYDROLASE, PUTATIVE (AFU_ORTHOLOGUE AFUA_2G00820)-RELATED"/>
    <property type="match status" value="1"/>
</dbReference>
<keyword evidence="1" id="KW-0732">Signal</keyword>
<feature type="chain" id="PRO_5023122196" evidence="1">
    <location>
        <begin position="34"/>
        <end position="418"/>
    </location>
</feature>
<sequence>MQQKTRGRSDMHHRILKWVFAGSVCAVATCAMAAGGTGHHAWVDAWEASPDSAGPVLNAQTVRQVVRTSVGGSELRVRLSNLFGNVAVTLGPVHVALSAKGADTVPGSDHTLLFDGKSTVTIAKGASVLSDPVQMEVKALQSLAVSIYAPADKQDHASTIHSAGFATAYITESGDATAAVRFPREETSGNRFFLTDVEVAGVSTRHTLVAFGDSITDGVGTKADANERWPDDLAARLQADAKLSSIGVADAGISGNRILHDGAGPSALTRFDRDALDQPGVHWIILLEGINDIGGSGYAWNAKDKISAQQVIDGMKVLIARAHAWHVKIYGATLTPYGGAGWPYHSAAGEKTREAVNAWIRHSGAFDGVVDFDKVIRDPAAPERMLAAYDSGDHLHPNSAGYRAMAHAVNLSWFATKP</sequence>
<dbReference type="EMBL" id="CP042807">
    <property type="protein sequence ID" value="QEE26129.1"/>
    <property type="molecule type" value="Genomic_DNA"/>
</dbReference>
<keyword evidence="3" id="KW-0378">Hydrolase</keyword>
<dbReference type="InterPro" id="IPR013830">
    <property type="entry name" value="SGNH_hydro"/>
</dbReference>
<organism evidence="3 4">
    <name type="scientific">Rhodanobacter glycinis</name>
    <dbReference type="NCBI Taxonomy" id="582702"/>
    <lineage>
        <taxon>Bacteria</taxon>
        <taxon>Pseudomonadati</taxon>
        <taxon>Pseudomonadota</taxon>
        <taxon>Gammaproteobacteria</taxon>
        <taxon>Lysobacterales</taxon>
        <taxon>Rhodanobacteraceae</taxon>
        <taxon>Rhodanobacter</taxon>
    </lineage>
</organism>
<feature type="domain" description="SGNH hydrolase-type esterase" evidence="2">
    <location>
        <begin position="210"/>
        <end position="404"/>
    </location>
</feature>
<dbReference type="GO" id="GO:0016788">
    <property type="term" value="F:hydrolase activity, acting on ester bonds"/>
    <property type="evidence" value="ECO:0007669"/>
    <property type="project" value="UniProtKB-ARBA"/>
</dbReference>